<dbReference type="PROSITE" id="PS00211">
    <property type="entry name" value="ABC_TRANSPORTER_1"/>
    <property type="match status" value="1"/>
</dbReference>
<evidence type="ECO:0000256" key="3">
    <source>
        <dbReference type="ARBA" id="ARBA00022840"/>
    </source>
</evidence>
<keyword evidence="3 6" id="KW-0067">ATP-binding</keyword>
<dbReference type="InterPro" id="IPR027417">
    <property type="entry name" value="P-loop_NTPase"/>
</dbReference>
<keyword evidence="7" id="KW-1185">Reference proteome</keyword>
<dbReference type="AlphaFoldDB" id="A0A4R6KF71"/>
<dbReference type="RefSeq" id="WP_133801103.1">
    <property type="nucleotide sequence ID" value="NZ_SNWQ01000007.1"/>
</dbReference>
<accession>A0A4R6KF71</accession>
<sequence length="383" mass="41990">MIRPGRVVQDSGTPSAVETEPADGIEITGLTKRFRDDRGVQVVAVDNVSLRVPAGEFLVLLGPSGCGKTTLLRCLAGLETPDAGTIRLAGRTGQRRQVGMVFQNYALWPHMTVEENVGYPLRNAPRSERLGKTEIRQRIQELLTLTRLAGQATRKPSQLSGGQQQRVALARAMASGSDVVLFDEPLSNIDAKVREALRLELRTMQRRLGFTAVYVTHDQTEALELADRIAVIRDGRIVQLGRSDEIYSEPATRYVADFVGTSNLLAAKRLPVDEAQLPLFGTELGPLAVSKVQADGDDRLVVASRAHSWWIRAAEPESAPNCWRGEVVSSAYLGWYTEFVVRVGSVSLRIWDDHASSPRDLREGAVAWVGVSPENCVVVRDDG</sequence>
<dbReference type="InterPro" id="IPR003439">
    <property type="entry name" value="ABC_transporter-like_ATP-bd"/>
</dbReference>
<dbReference type="InterPro" id="IPR013611">
    <property type="entry name" value="Transp-assoc_OB_typ2"/>
</dbReference>
<dbReference type="GO" id="GO:0140359">
    <property type="term" value="F:ABC-type transporter activity"/>
    <property type="evidence" value="ECO:0007669"/>
    <property type="project" value="UniProtKB-ARBA"/>
</dbReference>
<dbReference type="SUPFAM" id="SSF52540">
    <property type="entry name" value="P-loop containing nucleoside triphosphate hydrolases"/>
    <property type="match status" value="1"/>
</dbReference>
<dbReference type="InterPro" id="IPR003593">
    <property type="entry name" value="AAA+_ATPase"/>
</dbReference>
<dbReference type="InterPro" id="IPR017871">
    <property type="entry name" value="ABC_transporter-like_CS"/>
</dbReference>
<dbReference type="FunFam" id="3.40.50.300:FF:000042">
    <property type="entry name" value="Maltose/maltodextrin ABC transporter, ATP-binding protein"/>
    <property type="match status" value="1"/>
</dbReference>
<dbReference type="Proteomes" id="UP000295388">
    <property type="component" value="Unassembled WGS sequence"/>
</dbReference>
<dbReference type="PANTHER" id="PTHR42781:SF4">
    <property type="entry name" value="SPERMIDINE_PUTRESCINE IMPORT ATP-BINDING PROTEIN POTA"/>
    <property type="match status" value="1"/>
</dbReference>
<name>A0A4R6KF71_9ACTN</name>
<evidence type="ECO:0000259" key="5">
    <source>
        <dbReference type="PROSITE" id="PS50893"/>
    </source>
</evidence>
<dbReference type="GO" id="GO:0016887">
    <property type="term" value="F:ATP hydrolysis activity"/>
    <property type="evidence" value="ECO:0007669"/>
    <property type="project" value="InterPro"/>
</dbReference>
<dbReference type="Pfam" id="PF00005">
    <property type="entry name" value="ABC_tran"/>
    <property type="match status" value="1"/>
</dbReference>
<feature type="domain" description="ABC transporter" evidence="5">
    <location>
        <begin position="25"/>
        <end position="259"/>
    </location>
</feature>
<dbReference type="InterPro" id="IPR050093">
    <property type="entry name" value="ABC_SmlMolc_Importer"/>
</dbReference>
<evidence type="ECO:0000313" key="7">
    <source>
        <dbReference type="Proteomes" id="UP000295388"/>
    </source>
</evidence>
<keyword evidence="2" id="KW-0547">Nucleotide-binding</keyword>
<evidence type="ECO:0000256" key="1">
    <source>
        <dbReference type="ARBA" id="ARBA00022448"/>
    </source>
</evidence>
<dbReference type="PROSITE" id="PS50893">
    <property type="entry name" value="ABC_TRANSPORTER_2"/>
    <property type="match status" value="1"/>
</dbReference>
<dbReference type="GO" id="GO:0043190">
    <property type="term" value="C:ATP-binding cassette (ABC) transporter complex"/>
    <property type="evidence" value="ECO:0007669"/>
    <property type="project" value="InterPro"/>
</dbReference>
<dbReference type="Pfam" id="PF08402">
    <property type="entry name" value="TOBE_2"/>
    <property type="match status" value="1"/>
</dbReference>
<evidence type="ECO:0000256" key="2">
    <source>
        <dbReference type="ARBA" id="ARBA00022741"/>
    </source>
</evidence>
<evidence type="ECO:0000313" key="6">
    <source>
        <dbReference type="EMBL" id="TDO48705.1"/>
    </source>
</evidence>
<dbReference type="PANTHER" id="PTHR42781">
    <property type="entry name" value="SPERMIDINE/PUTRESCINE IMPORT ATP-BINDING PROTEIN POTA"/>
    <property type="match status" value="1"/>
</dbReference>
<dbReference type="SUPFAM" id="SSF50331">
    <property type="entry name" value="MOP-like"/>
    <property type="match status" value="1"/>
</dbReference>
<protein>
    <submittedName>
        <fullName evidence="6">Iron(III) transport system ATP-binding protein/spermidine/putrescine transport system ATP-binding protein</fullName>
    </submittedName>
</protein>
<dbReference type="SMART" id="SM00382">
    <property type="entry name" value="AAA"/>
    <property type="match status" value="1"/>
</dbReference>
<keyword evidence="1" id="KW-0813">Transport</keyword>
<reference evidence="6 7" key="1">
    <citation type="submission" date="2019-03" db="EMBL/GenBank/DDBJ databases">
        <title>Genomic Encyclopedia of Type Strains, Phase III (KMG-III): the genomes of soil and plant-associated and newly described type strains.</title>
        <authorList>
            <person name="Whitman W."/>
        </authorList>
    </citation>
    <scope>NUCLEOTIDE SEQUENCE [LARGE SCALE GENOMIC DNA]</scope>
    <source>
        <strain evidence="6 7">VKM Ac-2527</strain>
    </source>
</reference>
<dbReference type="GO" id="GO:0005524">
    <property type="term" value="F:ATP binding"/>
    <property type="evidence" value="ECO:0007669"/>
    <property type="project" value="UniProtKB-KW"/>
</dbReference>
<evidence type="ECO:0000256" key="4">
    <source>
        <dbReference type="SAM" id="MobiDB-lite"/>
    </source>
</evidence>
<dbReference type="InterPro" id="IPR008995">
    <property type="entry name" value="Mo/tungstate-bd_C_term_dom"/>
</dbReference>
<gene>
    <name evidence="6" type="ORF">EV643_107335</name>
</gene>
<dbReference type="EMBL" id="SNWQ01000007">
    <property type="protein sequence ID" value="TDO48705.1"/>
    <property type="molecule type" value="Genomic_DNA"/>
</dbReference>
<feature type="region of interest" description="Disordered" evidence="4">
    <location>
        <begin position="1"/>
        <end position="20"/>
    </location>
</feature>
<comment type="caution">
    <text evidence="6">The sequence shown here is derived from an EMBL/GenBank/DDBJ whole genome shotgun (WGS) entry which is preliminary data.</text>
</comment>
<dbReference type="OrthoDB" id="3180400at2"/>
<organism evidence="6 7">
    <name type="scientific">Kribbella caucasensis</name>
    <dbReference type="NCBI Taxonomy" id="2512215"/>
    <lineage>
        <taxon>Bacteria</taxon>
        <taxon>Bacillati</taxon>
        <taxon>Actinomycetota</taxon>
        <taxon>Actinomycetes</taxon>
        <taxon>Propionibacteriales</taxon>
        <taxon>Kribbellaceae</taxon>
        <taxon>Kribbella</taxon>
    </lineage>
</organism>
<dbReference type="Gene3D" id="3.40.50.300">
    <property type="entry name" value="P-loop containing nucleotide triphosphate hydrolases"/>
    <property type="match status" value="1"/>
</dbReference>
<proteinExistence type="predicted"/>